<dbReference type="AlphaFoldDB" id="A0A919NRE6"/>
<name>A0A919NRE6_9ACTN</name>
<evidence type="ECO:0000313" key="1">
    <source>
        <dbReference type="EMBL" id="GIF23303.1"/>
    </source>
</evidence>
<evidence type="ECO:0000313" key="2">
    <source>
        <dbReference type="Proteomes" id="UP000623608"/>
    </source>
</evidence>
<dbReference type="EMBL" id="BOMY01000039">
    <property type="protein sequence ID" value="GIF23303.1"/>
    <property type="molecule type" value="Genomic_DNA"/>
</dbReference>
<sequence>MGRVPDTGGCGCPLAEWVGYGHSAFVQQPTHGGVAAGAPAVLDDDAARMGRLADDGDVAAA</sequence>
<reference evidence="1" key="1">
    <citation type="submission" date="2021-01" db="EMBL/GenBank/DDBJ databases">
        <title>Whole genome shotgun sequence of Actinoplanes tereljensis NBRC 105297.</title>
        <authorList>
            <person name="Komaki H."/>
            <person name="Tamura T."/>
        </authorList>
    </citation>
    <scope>NUCLEOTIDE SEQUENCE</scope>
    <source>
        <strain evidence="1">NBRC 105297</strain>
    </source>
</reference>
<comment type="caution">
    <text evidence="1">The sequence shown here is derived from an EMBL/GenBank/DDBJ whole genome shotgun (WGS) entry which is preliminary data.</text>
</comment>
<proteinExistence type="predicted"/>
<gene>
    <name evidence="1" type="ORF">Ate02nite_60330</name>
</gene>
<protein>
    <submittedName>
        <fullName evidence="1">Uncharacterized protein</fullName>
    </submittedName>
</protein>
<dbReference type="Proteomes" id="UP000623608">
    <property type="component" value="Unassembled WGS sequence"/>
</dbReference>
<keyword evidence="2" id="KW-1185">Reference proteome</keyword>
<organism evidence="1 2">
    <name type="scientific">Paractinoplanes tereljensis</name>
    <dbReference type="NCBI Taxonomy" id="571912"/>
    <lineage>
        <taxon>Bacteria</taxon>
        <taxon>Bacillati</taxon>
        <taxon>Actinomycetota</taxon>
        <taxon>Actinomycetes</taxon>
        <taxon>Micromonosporales</taxon>
        <taxon>Micromonosporaceae</taxon>
        <taxon>Paractinoplanes</taxon>
    </lineage>
</organism>
<accession>A0A919NRE6</accession>